<feature type="signal peptide" evidence="4">
    <location>
        <begin position="1"/>
        <end position="31"/>
    </location>
</feature>
<dbReference type="EMBL" id="OCNE01000005">
    <property type="protein sequence ID" value="SOD62335.1"/>
    <property type="molecule type" value="Genomic_DNA"/>
</dbReference>
<dbReference type="Pfam" id="PF04231">
    <property type="entry name" value="Endonuclease_1"/>
    <property type="match status" value="1"/>
</dbReference>
<name>A0A286DUJ1_9ACTN</name>
<organism evidence="5 6">
    <name type="scientific">Streptomyces zhaozhouensis</name>
    <dbReference type="NCBI Taxonomy" id="1300267"/>
    <lineage>
        <taxon>Bacteria</taxon>
        <taxon>Bacillati</taxon>
        <taxon>Actinomycetota</taxon>
        <taxon>Actinomycetes</taxon>
        <taxon>Kitasatosporales</taxon>
        <taxon>Streptomycetaceae</taxon>
        <taxon>Streptomyces</taxon>
    </lineage>
</organism>
<accession>A0A286DUJ1</accession>
<keyword evidence="2" id="KW-0378">Hydrolase</keyword>
<gene>
    <name evidence="5" type="ORF">SAMN06297387_105151</name>
</gene>
<proteinExistence type="predicted"/>
<dbReference type="GO" id="GO:0004519">
    <property type="term" value="F:endonuclease activity"/>
    <property type="evidence" value="ECO:0007669"/>
    <property type="project" value="UniProtKB-KW"/>
</dbReference>
<evidence type="ECO:0000256" key="1">
    <source>
        <dbReference type="ARBA" id="ARBA00022722"/>
    </source>
</evidence>
<evidence type="ECO:0000256" key="4">
    <source>
        <dbReference type="SAM" id="SignalP"/>
    </source>
</evidence>
<evidence type="ECO:0000256" key="3">
    <source>
        <dbReference type="SAM" id="MobiDB-lite"/>
    </source>
</evidence>
<dbReference type="InterPro" id="IPR044925">
    <property type="entry name" value="His-Me_finger_sf"/>
</dbReference>
<evidence type="ECO:0000313" key="5">
    <source>
        <dbReference type="EMBL" id="SOD62335.1"/>
    </source>
</evidence>
<keyword evidence="5" id="KW-0255">Endonuclease</keyword>
<dbReference type="Proteomes" id="UP000219072">
    <property type="component" value="Unassembled WGS sequence"/>
</dbReference>
<protein>
    <submittedName>
        <fullName evidence="5">Endonuclease I</fullName>
    </submittedName>
</protein>
<dbReference type="RefSeq" id="WP_097230813.1">
    <property type="nucleotide sequence ID" value="NZ_OCNE01000005.1"/>
</dbReference>
<keyword evidence="1" id="KW-0540">Nuclease</keyword>
<feature type="region of interest" description="Disordered" evidence="3">
    <location>
        <begin position="124"/>
        <end position="181"/>
    </location>
</feature>
<evidence type="ECO:0000256" key="2">
    <source>
        <dbReference type="ARBA" id="ARBA00022801"/>
    </source>
</evidence>
<dbReference type="SUPFAM" id="SSF54060">
    <property type="entry name" value="His-Me finger endonucleases"/>
    <property type="match status" value="1"/>
</dbReference>
<dbReference type="OrthoDB" id="9800417at2"/>
<keyword evidence="6" id="KW-1185">Reference proteome</keyword>
<reference evidence="5 6" key="1">
    <citation type="submission" date="2017-09" db="EMBL/GenBank/DDBJ databases">
        <authorList>
            <person name="Ehlers B."/>
            <person name="Leendertz F.H."/>
        </authorList>
    </citation>
    <scope>NUCLEOTIDE SEQUENCE [LARGE SCALE GENOMIC DNA]</scope>
    <source>
        <strain evidence="5 6">CGMCC 4.7095</strain>
    </source>
</reference>
<sequence length="272" mass="29321">MRPIPARRALAASALAAALTVPLLSASSATADPAASPAPGVADFDDAYYADAEGLTGQPLKDALHGIISSDVTTLTYSEVWDALKVTDRDPADPDSVVLLYTGDSRAADANGGNVGQWNREHVWPQSHGDFGTSPGPGTDLHHLRPSDVQVNSDRGNKDFDAGGTESPRAPGNYTDEDSWEPRDEIKGDIARMAFYMAVRWEGGEGFADLEVNDSTGNGSVPYLGKLSTLLEWHEQDPPSAEEQARNDAVYEDFQGNRNPFVDHPEWVAEIW</sequence>
<dbReference type="GO" id="GO:0016787">
    <property type="term" value="F:hydrolase activity"/>
    <property type="evidence" value="ECO:0007669"/>
    <property type="project" value="UniProtKB-KW"/>
</dbReference>
<dbReference type="InterPro" id="IPR007346">
    <property type="entry name" value="Endonuclease-I"/>
</dbReference>
<dbReference type="AlphaFoldDB" id="A0A286DUJ1"/>
<feature type="chain" id="PRO_5012673729" evidence="4">
    <location>
        <begin position="32"/>
        <end position="272"/>
    </location>
</feature>
<keyword evidence="4" id="KW-0732">Signal</keyword>
<dbReference type="PANTHER" id="PTHR33607:SF2">
    <property type="entry name" value="ENDONUCLEASE-1"/>
    <property type="match status" value="1"/>
</dbReference>
<evidence type="ECO:0000313" key="6">
    <source>
        <dbReference type="Proteomes" id="UP000219072"/>
    </source>
</evidence>
<dbReference type="PANTHER" id="PTHR33607">
    <property type="entry name" value="ENDONUCLEASE-1"/>
    <property type="match status" value="1"/>
</dbReference>